<keyword evidence="1" id="KW-1133">Transmembrane helix</keyword>
<dbReference type="Pfam" id="PF05024">
    <property type="entry name" value="Gpi1"/>
    <property type="match status" value="1"/>
</dbReference>
<organism evidence="2 3">
    <name type="scientific">Macrostomum lignano</name>
    <dbReference type="NCBI Taxonomy" id="282301"/>
    <lineage>
        <taxon>Eukaryota</taxon>
        <taxon>Metazoa</taxon>
        <taxon>Spiralia</taxon>
        <taxon>Lophotrochozoa</taxon>
        <taxon>Platyhelminthes</taxon>
        <taxon>Rhabditophora</taxon>
        <taxon>Macrostomorpha</taxon>
        <taxon>Macrostomida</taxon>
        <taxon>Macrostomidae</taxon>
        <taxon>Macrostomum</taxon>
    </lineage>
</organism>
<keyword evidence="1" id="KW-0812">Transmembrane</keyword>
<gene>
    <name evidence="2" type="ORF">BOX15_Mlig022630g1</name>
</gene>
<evidence type="ECO:0000313" key="3">
    <source>
        <dbReference type="Proteomes" id="UP000215902"/>
    </source>
</evidence>
<feature type="transmembrane region" description="Helical" evidence="1">
    <location>
        <begin position="399"/>
        <end position="421"/>
    </location>
</feature>
<dbReference type="PANTHER" id="PTHR21329">
    <property type="entry name" value="PHOSPHATIDYLINOSITOL N-ACETYLGLUCOSAMINYLTRANSFERASE SUBUNIT Q-RELATED"/>
    <property type="match status" value="1"/>
</dbReference>
<feature type="non-terminal residue" evidence="2">
    <location>
        <position position="1"/>
    </location>
</feature>
<keyword evidence="3" id="KW-1185">Reference proteome</keyword>
<dbReference type="InterPro" id="IPR007720">
    <property type="entry name" value="PigQ/GPI1"/>
</dbReference>
<dbReference type="OrthoDB" id="70250at2759"/>
<feature type="transmembrane region" description="Helical" evidence="1">
    <location>
        <begin position="362"/>
        <end position="393"/>
    </location>
</feature>
<dbReference type="Proteomes" id="UP000215902">
    <property type="component" value="Unassembled WGS sequence"/>
</dbReference>
<dbReference type="EMBL" id="NIVC01000157">
    <property type="protein sequence ID" value="PAA89285.1"/>
    <property type="molecule type" value="Genomic_DNA"/>
</dbReference>
<accession>A0A267GTF1</accession>
<protein>
    <submittedName>
        <fullName evidence="2">Uncharacterized protein</fullName>
    </submittedName>
</protein>
<comment type="caution">
    <text evidence="2">The sequence shown here is derived from an EMBL/GenBank/DDBJ whole genome shotgun (WGS) entry which is preliminary data.</text>
</comment>
<proteinExistence type="predicted"/>
<dbReference type="AlphaFoldDB" id="A0A267GTF1"/>
<reference evidence="2 3" key="1">
    <citation type="submission" date="2017-06" db="EMBL/GenBank/DDBJ databases">
        <title>A platform for efficient transgenesis in Macrostomum lignano, a flatworm model organism for stem cell research.</title>
        <authorList>
            <person name="Berezikov E."/>
        </authorList>
    </citation>
    <scope>NUCLEOTIDE SEQUENCE [LARGE SCALE GENOMIC DNA]</scope>
    <source>
        <strain evidence="2">DV1</strain>
        <tissue evidence="2">Whole organism</tissue>
    </source>
</reference>
<dbReference type="GO" id="GO:0016020">
    <property type="term" value="C:membrane"/>
    <property type="evidence" value="ECO:0007669"/>
    <property type="project" value="InterPro"/>
</dbReference>
<dbReference type="STRING" id="282301.A0A267GTF1"/>
<dbReference type="GO" id="GO:0006506">
    <property type="term" value="P:GPI anchor biosynthetic process"/>
    <property type="evidence" value="ECO:0007669"/>
    <property type="project" value="InterPro"/>
</dbReference>
<dbReference type="PANTHER" id="PTHR21329:SF3">
    <property type="entry name" value="PHOSPHATIDYLINOSITOL N-ACETYLGLUCOSAMINYLTRANSFERASE SUBUNIT Q"/>
    <property type="match status" value="1"/>
</dbReference>
<evidence type="ECO:0000256" key="1">
    <source>
        <dbReference type="SAM" id="Phobius"/>
    </source>
</evidence>
<name>A0A267GTF1_9PLAT</name>
<keyword evidence="1" id="KW-0472">Membrane</keyword>
<dbReference type="GO" id="GO:0005783">
    <property type="term" value="C:endoplasmic reticulum"/>
    <property type="evidence" value="ECO:0007669"/>
    <property type="project" value="TreeGrafter"/>
</dbReference>
<sequence length="480" mass="52104">NFSRTEMHEEATAAPPSSPQWLLFLPESMLATSLKLPLNKTSSTTLTGRRNEAQRVATVLEFADDIDNVEPLDALLISESTLIVFYDPRSVRDSLFMTHPSDSLGALPPTGPRLDAFRQQLGCPSSLARPAGPAAGVANQKPASLLATALSWCATISRIRSAWQNFKLSLPPNSNPHAAAQLALQLLLGACLVLAANCFCDAVSGLNPVCCRGGDSGGCAFALRHWTAQLELALRSALEWLRRYPAGLKLHSGAARVLAQGLAYQLSIWHQWTDSLLLPIVTANLWRASLLLAAVGGAPCQLALLSDFCRLVALHLRLLDSLCCRLCCLQLRLLGAAARLLRGRKWNPLRLRADSAPYQLDQLLLCTLAFAVLLFMLPTFAAFAGVLLAFHLVWRACDWGLLALAAAPCRLPALLTAVWLANHRLVYAVPRFELATSHTASYYLSAVGDGEVRKKPALRLKLDKIGLGQALRLGPAFYRV</sequence>
<evidence type="ECO:0000313" key="2">
    <source>
        <dbReference type="EMBL" id="PAA89285.1"/>
    </source>
</evidence>